<protein>
    <submittedName>
        <fullName evidence="2">Spiggin A alternatively spliced variant 1</fullName>
    </submittedName>
</protein>
<evidence type="ECO:0000313" key="2">
    <source>
        <dbReference type="EMBL" id="BAS02289.1"/>
    </source>
</evidence>
<gene>
    <name evidence="2" type="primary">SpgA</name>
</gene>
<dbReference type="AlphaFoldDB" id="A0A0H5BJG1"/>
<dbReference type="EMBL" id="AB909965">
    <property type="protein sequence ID" value="BAS02289.1"/>
    <property type="molecule type" value="mRNA"/>
</dbReference>
<evidence type="ECO:0000256" key="1">
    <source>
        <dbReference type="SAM" id="SignalP"/>
    </source>
</evidence>
<proteinExistence type="evidence at transcript level"/>
<organism evidence="2">
    <name type="scientific">Gasterosteus aculeatus</name>
    <name type="common">Three-spined stickleback</name>
    <dbReference type="NCBI Taxonomy" id="69293"/>
    <lineage>
        <taxon>Eukaryota</taxon>
        <taxon>Metazoa</taxon>
        <taxon>Chordata</taxon>
        <taxon>Craniata</taxon>
        <taxon>Vertebrata</taxon>
        <taxon>Euteleostomi</taxon>
        <taxon>Actinopterygii</taxon>
        <taxon>Neopterygii</taxon>
        <taxon>Teleostei</taxon>
        <taxon>Neoteleostei</taxon>
        <taxon>Acanthomorphata</taxon>
        <taxon>Eupercaria</taxon>
        <taxon>Perciformes</taxon>
        <taxon>Cottioidei</taxon>
        <taxon>Gasterosteales</taxon>
        <taxon>Gasterosteidae</taxon>
        <taxon>Gasterosteus</taxon>
    </lineage>
</organism>
<sequence>MTTQRWILVFIFSPASVPGTVELFKTKEAQTCEYKPMYGIHQLKTQIT</sequence>
<feature type="chain" id="PRO_5005216939" evidence="1">
    <location>
        <begin position="20"/>
        <end position="48"/>
    </location>
</feature>
<keyword evidence="1" id="KW-0732">Signal</keyword>
<reference evidence="2" key="1">
    <citation type="journal article" date="2015" name="Mol. Ecol.">
        <title>The molecular evolution of spiggin nesting glue in sticklebacks.</title>
        <authorList>
            <person name="Seear P.J."/>
            <person name="Rosato E."/>
            <person name="Goodall-Copestake W.P."/>
            <person name="Barber I."/>
        </authorList>
    </citation>
    <scope>NUCLEOTIDE SEQUENCE</scope>
</reference>
<name>A0A0H5BJG1_GASAC</name>
<feature type="signal peptide" evidence="1">
    <location>
        <begin position="1"/>
        <end position="19"/>
    </location>
</feature>
<accession>A0A0H5BJG1</accession>